<dbReference type="HOGENOM" id="CLU_2645214_0_0_1"/>
<evidence type="ECO:0000313" key="1">
    <source>
        <dbReference type="EMBL" id="ERN05486.1"/>
    </source>
</evidence>
<gene>
    <name evidence="1" type="ORF">AMTR_s00007p00255040</name>
</gene>
<dbReference type="Proteomes" id="UP000017836">
    <property type="component" value="Unassembled WGS sequence"/>
</dbReference>
<evidence type="ECO:0000313" key="2">
    <source>
        <dbReference type="Proteomes" id="UP000017836"/>
    </source>
</evidence>
<organism evidence="1 2">
    <name type="scientific">Amborella trichopoda</name>
    <dbReference type="NCBI Taxonomy" id="13333"/>
    <lineage>
        <taxon>Eukaryota</taxon>
        <taxon>Viridiplantae</taxon>
        <taxon>Streptophyta</taxon>
        <taxon>Embryophyta</taxon>
        <taxon>Tracheophyta</taxon>
        <taxon>Spermatophyta</taxon>
        <taxon>Magnoliopsida</taxon>
        <taxon>Amborellales</taxon>
        <taxon>Amborellaceae</taxon>
        <taxon>Amborella</taxon>
    </lineage>
</organism>
<protein>
    <submittedName>
        <fullName evidence="1">Uncharacterized protein</fullName>
    </submittedName>
</protein>
<sequence>MRGSLCDEHYTEPTVLHLEPKSISNVFIQIELTCLDRLIPPSRAPLDGLFHVSEAFSYGLCHPWRMVLNTPKASFIQ</sequence>
<feature type="non-terminal residue" evidence="1">
    <location>
        <position position="77"/>
    </location>
</feature>
<proteinExistence type="predicted"/>
<reference evidence="2" key="1">
    <citation type="journal article" date="2013" name="Science">
        <title>The Amborella genome and the evolution of flowering plants.</title>
        <authorList>
            <consortium name="Amborella Genome Project"/>
        </authorList>
    </citation>
    <scope>NUCLEOTIDE SEQUENCE [LARGE SCALE GENOMIC DNA]</scope>
</reference>
<keyword evidence="2" id="KW-1185">Reference proteome</keyword>
<dbReference type="Gramene" id="ERN05486">
    <property type="protein sequence ID" value="ERN05486"/>
    <property type="gene ID" value="AMTR_s00007p00255040"/>
</dbReference>
<accession>W1PCX7</accession>
<dbReference type="AlphaFoldDB" id="W1PCX7"/>
<dbReference type="EMBL" id="KI394011">
    <property type="protein sequence ID" value="ERN05486.1"/>
    <property type="molecule type" value="Genomic_DNA"/>
</dbReference>
<name>W1PCX7_AMBTC</name>